<keyword evidence="3" id="KW-0805">Transcription regulation</keyword>
<dbReference type="CDD" id="cd07377">
    <property type="entry name" value="WHTH_GntR"/>
    <property type="match status" value="1"/>
</dbReference>
<dbReference type="SMART" id="SM00345">
    <property type="entry name" value="HTH_GNTR"/>
    <property type="match status" value="1"/>
</dbReference>
<evidence type="ECO:0000256" key="2">
    <source>
        <dbReference type="ARBA" id="ARBA00022898"/>
    </source>
</evidence>
<keyword evidence="4" id="KW-0238">DNA-binding</keyword>
<organism evidence="7 8">
    <name type="scientific">Halotalea alkalilenta</name>
    <dbReference type="NCBI Taxonomy" id="376489"/>
    <lineage>
        <taxon>Bacteria</taxon>
        <taxon>Pseudomonadati</taxon>
        <taxon>Pseudomonadota</taxon>
        <taxon>Gammaproteobacteria</taxon>
        <taxon>Oceanospirillales</taxon>
        <taxon>Halomonadaceae</taxon>
        <taxon>Halotalea</taxon>
    </lineage>
</organism>
<name>A0A172YIS8_9GAMM</name>
<evidence type="ECO:0000313" key="8">
    <source>
        <dbReference type="Proteomes" id="UP000077875"/>
    </source>
</evidence>
<dbReference type="KEGG" id="haa:A5892_17970"/>
<dbReference type="CDD" id="cd00609">
    <property type="entry name" value="AAT_like"/>
    <property type="match status" value="1"/>
</dbReference>
<accession>A0A172YIS8</accession>
<dbReference type="PANTHER" id="PTHR46577:SF1">
    <property type="entry name" value="HTH-TYPE TRANSCRIPTIONAL REGULATORY PROTEIN GABR"/>
    <property type="match status" value="1"/>
</dbReference>
<dbReference type="RefSeq" id="WP_064123959.1">
    <property type="nucleotide sequence ID" value="NZ_CP015243.1"/>
</dbReference>
<dbReference type="PROSITE" id="PS50949">
    <property type="entry name" value="HTH_GNTR"/>
    <property type="match status" value="1"/>
</dbReference>
<proteinExistence type="inferred from homology"/>
<sequence>MEPIKSSSAAAEEWICDALAMALADESPQALHRRLYLRLREEIELGRFAPGTRLPSSRRLAAALGVGRNTVISALDQLLHEGFIRSRRGAGSYVSRLEHPLPRALVAAPAPEDRGDAGLSSRGAALLALSSGVRDGGTTFVPGLPALDLFPWSSWRAIQARQLKRPPREWLGYQTQGGLPRLREVLCDYLRLSRSVRCTPEQIVITQGAQQAFMLIAQLLAEPGDLVWFEEPGYLGARAALLAAGLRLSPTPVDADGLDPTRGAGRPTLVYVTPSYQYPCGVTLSLERRLGLLAEAERSRAWVIEDDYDSEFRYGSKPLASLQGLGDGRRVLYVGTFSKVMYPGLGLGYLVLPPALIETFRTVSFRLARESHYPLQAALAEFIDTGAFTRHIRRCRDAYRERQAALRSALAPAIERGLELSSGEAGMHLLATHPKGIDEEELQRRGAREDVVLRGLSPLHLSGQRRSGLVLGYAAATVEQIERAGALLDGWLAQSGR</sequence>
<evidence type="ECO:0000256" key="5">
    <source>
        <dbReference type="ARBA" id="ARBA00023163"/>
    </source>
</evidence>
<dbReference type="Gene3D" id="1.10.10.10">
    <property type="entry name" value="Winged helix-like DNA-binding domain superfamily/Winged helix DNA-binding domain"/>
    <property type="match status" value="1"/>
</dbReference>
<dbReference type="InterPro" id="IPR036390">
    <property type="entry name" value="WH_DNA-bd_sf"/>
</dbReference>
<feature type="domain" description="HTH gntR-type" evidence="6">
    <location>
        <begin position="29"/>
        <end position="97"/>
    </location>
</feature>
<dbReference type="InterPro" id="IPR015424">
    <property type="entry name" value="PyrdxlP-dep_Trfase"/>
</dbReference>
<evidence type="ECO:0000256" key="4">
    <source>
        <dbReference type="ARBA" id="ARBA00023125"/>
    </source>
</evidence>
<evidence type="ECO:0000256" key="3">
    <source>
        <dbReference type="ARBA" id="ARBA00023015"/>
    </source>
</evidence>
<dbReference type="PRINTS" id="PR00035">
    <property type="entry name" value="HTHGNTR"/>
</dbReference>
<dbReference type="GO" id="GO:0003700">
    <property type="term" value="F:DNA-binding transcription factor activity"/>
    <property type="evidence" value="ECO:0007669"/>
    <property type="project" value="InterPro"/>
</dbReference>
<reference evidence="7 8" key="1">
    <citation type="submission" date="2016-04" db="EMBL/GenBank/DDBJ databases">
        <title>Complete Genome Sequence of Halotalea alkalilenta IHB B 13600.</title>
        <authorList>
            <person name="Swarnkar M.K."/>
            <person name="Sharma A."/>
            <person name="Kaushal K."/>
            <person name="Soni R."/>
            <person name="Rana S."/>
            <person name="Singh A.K."/>
            <person name="Gulati A."/>
        </authorList>
    </citation>
    <scope>NUCLEOTIDE SEQUENCE [LARGE SCALE GENOMIC DNA]</scope>
    <source>
        <strain evidence="7 8">IHB B 13600</strain>
    </source>
</reference>
<dbReference type="InterPro" id="IPR000524">
    <property type="entry name" value="Tscrpt_reg_HTH_GntR"/>
</dbReference>
<dbReference type="Pfam" id="PF00155">
    <property type="entry name" value="Aminotran_1_2"/>
    <property type="match status" value="1"/>
</dbReference>
<protein>
    <submittedName>
        <fullName evidence="7">GntR family transcriptional regulator</fullName>
    </submittedName>
</protein>
<dbReference type="SUPFAM" id="SSF53383">
    <property type="entry name" value="PLP-dependent transferases"/>
    <property type="match status" value="1"/>
</dbReference>
<dbReference type="Gene3D" id="3.40.640.10">
    <property type="entry name" value="Type I PLP-dependent aspartate aminotransferase-like (Major domain)"/>
    <property type="match status" value="1"/>
</dbReference>
<evidence type="ECO:0000256" key="1">
    <source>
        <dbReference type="ARBA" id="ARBA00005384"/>
    </source>
</evidence>
<keyword evidence="5" id="KW-0804">Transcription</keyword>
<dbReference type="Proteomes" id="UP000077875">
    <property type="component" value="Chromosome"/>
</dbReference>
<dbReference type="AlphaFoldDB" id="A0A172YIS8"/>
<keyword evidence="8" id="KW-1185">Reference proteome</keyword>
<dbReference type="STRING" id="376489.A5892_17970"/>
<dbReference type="PANTHER" id="PTHR46577">
    <property type="entry name" value="HTH-TYPE TRANSCRIPTIONAL REGULATORY PROTEIN GABR"/>
    <property type="match status" value="1"/>
</dbReference>
<dbReference type="GO" id="GO:0003677">
    <property type="term" value="F:DNA binding"/>
    <property type="evidence" value="ECO:0007669"/>
    <property type="project" value="UniProtKB-KW"/>
</dbReference>
<dbReference type="GO" id="GO:0030170">
    <property type="term" value="F:pyridoxal phosphate binding"/>
    <property type="evidence" value="ECO:0007669"/>
    <property type="project" value="InterPro"/>
</dbReference>
<dbReference type="Pfam" id="PF00392">
    <property type="entry name" value="GntR"/>
    <property type="match status" value="1"/>
</dbReference>
<evidence type="ECO:0000313" key="7">
    <source>
        <dbReference type="EMBL" id="ANF59117.1"/>
    </source>
</evidence>
<comment type="similarity">
    <text evidence="1">In the C-terminal section; belongs to the class-I pyridoxal-phosphate-dependent aminotransferase family.</text>
</comment>
<dbReference type="EMBL" id="CP015243">
    <property type="protein sequence ID" value="ANF59117.1"/>
    <property type="molecule type" value="Genomic_DNA"/>
</dbReference>
<keyword evidence="2" id="KW-0663">Pyridoxal phosphate</keyword>
<dbReference type="InterPro" id="IPR051446">
    <property type="entry name" value="HTH_trans_reg/aminotransferase"/>
</dbReference>
<evidence type="ECO:0000259" key="6">
    <source>
        <dbReference type="PROSITE" id="PS50949"/>
    </source>
</evidence>
<dbReference type="InterPro" id="IPR004839">
    <property type="entry name" value="Aminotransferase_I/II_large"/>
</dbReference>
<dbReference type="SUPFAM" id="SSF46785">
    <property type="entry name" value="Winged helix' DNA-binding domain"/>
    <property type="match status" value="1"/>
</dbReference>
<dbReference type="InterPro" id="IPR015421">
    <property type="entry name" value="PyrdxlP-dep_Trfase_major"/>
</dbReference>
<gene>
    <name evidence="7" type="ORF">A5892_17970</name>
</gene>
<dbReference type="InterPro" id="IPR036388">
    <property type="entry name" value="WH-like_DNA-bd_sf"/>
</dbReference>